<feature type="domain" description="Radical SAM core" evidence="13">
    <location>
        <begin position="103"/>
        <end position="338"/>
    </location>
</feature>
<keyword evidence="7 12" id="KW-0949">S-adenosyl-L-methionine</keyword>
<sequence length="355" mass="39289">MNTRIDLRGLLPEELAQLATGLGEAPYRGRQLFHWLHRRRATSLDEMTDLPGAFRARLAGRAVLPPVEVENCRVAADGLTRKLLLRLADGELIECVLMSYEDGRRRQTACLSSQVGCAMGCSFCATGQGGFRRNLTPGEIVLQALALVREGQQRDPGARLRNIVFMGMGEPLLNYRAVLKAVRIFEHPAGWGISHRRITISTCGLVPQIRQLAGEKPPLELAVSLHAATNELRERLMPINRRYPLEELIPACRHYSQVTGRRVTFEYALIAGVNDRREDARRLLELLRGTLAFVNLIPLNPVAGSPFQGVSGEKARLFATWLQQAGLAAAVRESRGQDIAAACGQLRYNAGREVL</sequence>
<keyword evidence="4 12" id="KW-0698">rRNA processing</keyword>
<dbReference type="SUPFAM" id="SSF102114">
    <property type="entry name" value="Radical SAM enzymes"/>
    <property type="match status" value="1"/>
</dbReference>
<dbReference type="Gene3D" id="3.20.20.70">
    <property type="entry name" value="Aldolase class I"/>
    <property type="match status" value="1"/>
</dbReference>
<keyword evidence="2 12" id="KW-0004">4Fe-4S</keyword>
<dbReference type="PROSITE" id="PS51918">
    <property type="entry name" value="RADICAL_SAM"/>
    <property type="match status" value="1"/>
</dbReference>
<keyword evidence="6 12" id="KW-0808">Transferase</keyword>
<dbReference type="AlphaFoldDB" id="A0A6I5ZTI9"/>
<comment type="cofactor">
    <cofactor evidence="12">
        <name>[4Fe-4S] cluster</name>
        <dbReference type="ChEBI" id="CHEBI:49883"/>
    </cofactor>
    <text evidence="12">Binds 1 [4Fe-4S] cluster. The cluster is coordinated with 3 cysteines and an exchangeable S-adenosyl-L-methionine.</text>
</comment>
<feature type="binding site" evidence="12">
    <location>
        <position position="201"/>
    </location>
    <ligand>
        <name>S-adenosyl-L-methionine</name>
        <dbReference type="ChEBI" id="CHEBI:59789"/>
    </ligand>
</feature>
<evidence type="ECO:0000256" key="2">
    <source>
        <dbReference type="ARBA" id="ARBA00022485"/>
    </source>
</evidence>
<keyword evidence="12" id="KW-1015">Disulfide bond</keyword>
<feature type="binding site" evidence="12">
    <location>
        <position position="300"/>
    </location>
    <ligand>
        <name>S-adenosyl-L-methionine</name>
        <dbReference type="ChEBI" id="CHEBI:59789"/>
    </ligand>
</feature>
<dbReference type="EC" id="2.1.1.192" evidence="12"/>
<dbReference type="GO" id="GO:0005737">
    <property type="term" value="C:cytoplasm"/>
    <property type="evidence" value="ECO:0007669"/>
    <property type="project" value="UniProtKB-SubCell"/>
</dbReference>
<evidence type="ECO:0000256" key="12">
    <source>
        <dbReference type="HAMAP-Rule" id="MF_01849"/>
    </source>
</evidence>
<evidence type="ECO:0000256" key="9">
    <source>
        <dbReference type="ARBA" id="ARBA00022723"/>
    </source>
</evidence>
<dbReference type="Pfam" id="PF04055">
    <property type="entry name" value="Radical_SAM"/>
    <property type="match status" value="1"/>
</dbReference>
<feature type="active site" description="S-methylcysteine intermediate" evidence="12">
    <location>
        <position position="343"/>
    </location>
</feature>
<dbReference type="SFLD" id="SFLDF00275">
    <property type="entry name" value="adenosine_C2_methyltransferase"/>
    <property type="match status" value="1"/>
</dbReference>
<keyword evidence="10 12" id="KW-0408">Iron</keyword>
<evidence type="ECO:0000259" key="13">
    <source>
        <dbReference type="PROSITE" id="PS51918"/>
    </source>
</evidence>
<feature type="active site" description="Proton acceptor" evidence="12">
    <location>
        <position position="94"/>
    </location>
</feature>
<dbReference type="SFLD" id="SFLDS00029">
    <property type="entry name" value="Radical_SAM"/>
    <property type="match status" value="1"/>
</dbReference>
<dbReference type="PANTHER" id="PTHR30544:SF5">
    <property type="entry name" value="RADICAL SAM CORE DOMAIN-CONTAINING PROTEIN"/>
    <property type="match status" value="1"/>
</dbReference>
<evidence type="ECO:0000256" key="10">
    <source>
        <dbReference type="ARBA" id="ARBA00023004"/>
    </source>
</evidence>
<dbReference type="GO" id="GO:0070475">
    <property type="term" value="P:rRNA base methylation"/>
    <property type="evidence" value="ECO:0007669"/>
    <property type="project" value="UniProtKB-UniRule"/>
</dbReference>
<comment type="function">
    <text evidence="12">Specifically methylates position 2 of adenine 2503 in 23S rRNA and position 2 of adenine 37 in tRNAs.</text>
</comment>
<evidence type="ECO:0000256" key="6">
    <source>
        <dbReference type="ARBA" id="ARBA00022679"/>
    </source>
</evidence>
<dbReference type="Pfam" id="PF21016">
    <property type="entry name" value="RlmN_N"/>
    <property type="match status" value="1"/>
</dbReference>
<accession>A0A6I5ZTI9</accession>
<comment type="subcellular location">
    <subcellularLocation>
        <location evidence="1 12">Cytoplasm</location>
    </subcellularLocation>
</comment>
<dbReference type="PIRSF" id="PIRSF006004">
    <property type="entry name" value="CHP00048"/>
    <property type="match status" value="1"/>
</dbReference>
<dbReference type="GO" id="GO:0000049">
    <property type="term" value="F:tRNA binding"/>
    <property type="evidence" value="ECO:0007669"/>
    <property type="project" value="UniProtKB-UniRule"/>
</dbReference>
<organism evidence="14 15">
    <name type="scientific">Neomoorella glycerini</name>
    <dbReference type="NCBI Taxonomy" id="55779"/>
    <lineage>
        <taxon>Bacteria</taxon>
        <taxon>Bacillati</taxon>
        <taxon>Bacillota</taxon>
        <taxon>Clostridia</taxon>
        <taxon>Neomoorellales</taxon>
        <taxon>Neomoorellaceae</taxon>
        <taxon>Neomoorella</taxon>
    </lineage>
</organism>
<evidence type="ECO:0000256" key="1">
    <source>
        <dbReference type="ARBA" id="ARBA00004496"/>
    </source>
</evidence>
<evidence type="ECO:0000256" key="4">
    <source>
        <dbReference type="ARBA" id="ARBA00022552"/>
    </source>
</evidence>
<dbReference type="FunFam" id="3.20.20.70:FF:000014">
    <property type="entry name" value="Probable dual-specificity RNA methyltransferase RlmN"/>
    <property type="match status" value="1"/>
</dbReference>
<dbReference type="InterPro" id="IPR048641">
    <property type="entry name" value="RlmN_N"/>
</dbReference>
<feature type="binding site" evidence="12">
    <location>
        <begin position="224"/>
        <end position="226"/>
    </location>
    <ligand>
        <name>S-adenosyl-L-methionine</name>
        <dbReference type="ChEBI" id="CHEBI:59789"/>
    </ligand>
</feature>
<dbReference type="GO" id="GO:0046872">
    <property type="term" value="F:metal ion binding"/>
    <property type="evidence" value="ECO:0007669"/>
    <property type="project" value="UniProtKB-KW"/>
</dbReference>
<evidence type="ECO:0000313" key="15">
    <source>
        <dbReference type="Proteomes" id="UP000425916"/>
    </source>
</evidence>
<comment type="caution">
    <text evidence="12">Lacks conserved residue(s) required for the propagation of feature annotation.</text>
</comment>
<comment type="similarity">
    <text evidence="12">Belongs to the radical SAM superfamily. RlmN family.</text>
</comment>
<protein>
    <recommendedName>
        <fullName evidence="12">Probable dual-specificity RNA methyltransferase RlmN</fullName>
        <ecNumber evidence="12">2.1.1.192</ecNumber>
    </recommendedName>
    <alternativeName>
        <fullName evidence="12">23S rRNA (adenine(2503)-C(2))-methyltransferase</fullName>
    </alternativeName>
    <alternativeName>
        <fullName evidence="12">23S rRNA m2A2503 methyltransferase</fullName>
    </alternativeName>
    <alternativeName>
        <fullName evidence="12">Ribosomal RNA large subunit methyltransferase N</fullName>
    </alternativeName>
    <alternativeName>
        <fullName evidence="12">tRNA (adenine(37)-C(2))-methyltransferase</fullName>
    </alternativeName>
    <alternativeName>
        <fullName evidence="12">tRNA m2A37 methyltransferase</fullName>
    </alternativeName>
</protein>
<evidence type="ECO:0000256" key="7">
    <source>
        <dbReference type="ARBA" id="ARBA00022691"/>
    </source>
</evidence>
<dbReference type="PANTHER" id="PTHR30544">
    <property type="entry name" value="23S RRNA METHYLTRANSFERASE"/>
    <property type="match status" value="1"/>
</dbReference>
<comment type="miscellaneous">
    <text evidence="12">Reaction proceeds by a ping-pong mechanism involving intermediate methylation of a conserved cysteine residue.</text>
</comment>
<dbReference type="InterPro" id="IPR058240">
    <property type="entry name" value="rSAM_sf"/>
</dbReference>
<name>A0A6I5ZTI9_9FIRM</name>
<dbReference type="GO" id="GO:0019843">
    <property type="term" value="F:rRNA binding"/>
    <property type="evidence" value="ECO:0007669"/>
    <property type="project" value="UniProtKB-UniRule"/>
</dbReference>
<keyword evidence="11 12" id="KW-0411">Iron-sulfur</keyword>
<dbReference type="NCBIfam" id="TIGR00048">
    <property type="entry name" value="rRNA_mod_RlmN"/>
    <property type="match status" value="1"/>
</dbReference>
<proteinExistence type="inferred from homology"/>
<evidence type="ECO:0000313" key="14">
    <source>
        <dbReference type="EMBL" id="QGP92989.1"/>
    </source>
</evidence>
<gene>
    <name evidence="12 14" type="primary">rlmN</name>
    <name evidence="14" type="ORF">MGLY_23840</name>
</gene>
<dbReference type="GO" id="GO:0030488">
    <property type="term" value="P:tRNA methylation"/>
    <property type="evidence" value="ECO:0007669"/>
    <property type="project" value="UniProtKB-UniRule"/>
</dbReference>
<dbReference type="InterPro" id="IPR007197">
    <property type="entry name" value="rSAM"/>
</dbReference>
<dbReference type="InterPro" id="IPR004383">
    <property type="entry name" value="rRNA_lsu_MTrfase_RlmN/Cfr"/>
</dbReference>
<keyword evidence="9 12" id="KW-0479">Metal-binding</keyword>
<dbReference type="Proteomes" id="UP000425916">
    <property type="component" value="Chromosome"/>
</dbReference>
<dbReference type="OrthoDB" id="9793973at2"/>
<keyword evidence="8 12" id="KW-0819">tRNA processing</keyword>
<feature type="binding site" evidence="12">
    <location>
        <position position="121"/>
    </location>
    <ligand>
        <name>[4Fe-4S] cluster</name>
        <dbReference type="ChEBI" id="CHEBI:49883"/>
        <note>4Fe-4S-S-AdoMet</note>
    </ligand>
</feature>
<comment type="catalytic activity">
    <reaction evidence="12">
        <text>adenosine(37) in tRNA + 2 reduced [2Fe-2S]-[ferredoxin] + 2 S-adenosyl-L-methionine = 2-methyladenosine(37) in tRNA + 5'-deoxyadenosine + L-methionine + 2 oxidized [2Fe-2S]-[ferredoxin] + S-adenosyl-L-homocysteine</text>
        <dbReference type="Rhea" id="RHEA:43332"/>
        <dbReference type="Rhea" id="RHEA-COMP:10000"/>
        <dbReference type="Rhea" id="RHEA-COMP:10001"/>
        <dbReference type="Rhea" id="RHEA-COMP:10162"/>
        <dbReference type="Rhea" id="RHEA-COMP:10485"/>
        <dbReference type="ChEBI" id="CHEBI:17319"/>
        <dbReference type="ChEBI" id="CHEBI:33737"/>
        <dbReference type="ChEBI" id="CHEBI:33738"/>
        <dbReference type="ChEBI" id="CHEBI:57844"/>
        <dbReference type="ChEBI" id="CHEBI:57856"/>
        <dbReference type="ChEBI" id="CHEBI:59789"/>
        <dbReference type="ChEBI" id="CHEBI:74411"/>
        <dbReference type="ChEBI" id="CHEBI:74497"/>
        <dbReference type="EC" id="2.1.1.192"/>
    </reaction>
</comment>
<dbReference type="GO" id="GO:0051539">
    <property type="term" value="F:4 iron, 4 sulfur cluster binding"/>
    <property type="evidence" value="ECO:0007669"/>
    <property type="project" value="UniProtKB-UniRule"/>
</dbReference>
<dbReference type="InterPro" id="IPR040072">
    <property type="entry name" value="Methyltransferase_A"/>
</dbReference>
<feature type="binding site" evidence="12">
    <location>
        <position position="117"/>
    </location>
    <ligand>
        <name>[4Fe-4S] cluster</name>
        <dbReference type="ChEBI" id="CHEBI:49883"/>
        <note>4Fe-4S-S-AdoMet</note>
    </ligand>
</feature>
<reference evidence="14 15" key="1">
    <citation type="submission" date="2019-11" db="EMBL/GenBank/DDBJ databases">
        <title>Genome sequence of Moorella glycerini DSM11254.</title>
        <authorList>
            <person name="Poehlein A."/>
            <person name="Boeer T."/>
            <person name="Daniel R."/>
        </authorList>
    </citation>
    <scope>NUCLEOTIDE SEQUENCE [LARGE SCALE GENOMIC DNA]</scope>
    <source>
        <strain evidence="14 15">DSM 11254</strain>
    </source>
</reference>
<dbReference type="InterPro" id="IPR027492">
    <property type="entry name" value="RNA_MTrfase_RlmN"/>
</dbReference>
<dbReference type="RefSeq" id="WP_156274101.1">
    <property type="nucleotide sequence ID" value="NZ_CP046244.1"/>
</dbReference>
<feature type="binding site" evidence="12">
    <location>
        <position position="124"/>
    </location>
    <ligand>
        <name>[4Fe-4S] cluster</name>
        <dbReference type="ChEBI" id="CHEBI:49883"/>
        <note>4Fe-4S-S-AdoMet</note>
    </ligand>
</feature>
<dbReference type="GO" id="GO:0070040">
    <property type="term" value="F:rRNA (adenine(2503)-C2-)-methyltransferase activity"/>
    <property type="evidence" value="ECO:0007669"/>
    <property type="project" value="UniProtKB-UniRule"/>
</dbReference>
<evidence type="ECO:0000256" key="11">
    <source>
        <dbReference type="ARBA" id="ARBA00023014"/>
    </source>
</evidence>
<evidence type="ECO:0000256" key="8">
    <source>
        <dbReference type="ARBA" id="ARBA00022694"/>
    </source>
</evidence>
<dbReference type="InterPro" id="IPR013785">
    <property type="entry name" value="Aldolase_TIM"/>
</dbReference>
<dbReference type="EMBL" id="CP046244">
    <property type="protein sequence ID" value="QGP92989.1"/>
    <property type="molecule type" value="Genomic_DNA"/>
</dbReference>
<evidence type="ECO:0000256" key="3">
    <source>
        <dbReference type="ARBA" id="ARBA00022490"/>
    </source>
</evidence>
<evidence type="ECO:0000256" key="5">
    <source>
        <dbReference type="ARBA" id="ARBA00022603"/>
    </source>
</evidence>
<keyword evidence="15" id="KW-1185">Reference proteome</keyword>
<feature type="binding site" evidence="12">
    <location>
        <begin position="169"/>
        <end position="170"/>
    </location>
    <ligand>
        <name>S-adenosyl-L-methionine</name>
        <dbReference type="ChEBI" id="CHEBI:59789"/>
    </ligand>
</feature>
<keyword evidence="3 12" id="KW-0963">Cytoplasm</keyword>
<comment type="catalytic activity">
    <reaction evidence="12">
        <text>adenosine(2503) in 23S rRNA + 2 reduced [2Fe-2S]-[ferredoxin] + 2 S-adenosyl-L-methionine = 2-methyladenosine(2503) in 23S rRNA + 5'-deoxyadenosine + L-methionine + 2 oxidized [2Fe-2S]-[ferredoxin] + S-adenosyl-L-homocysteine</text>
        <dbReference type="Rhea" id="RHEA:42916"/>
        <dbReference type="Rhea" id="RHEA-COMP:10000"/>
        <dbReference type="Rhea" id="RHEA-COMP:10001"/>
        <dbReference type="Rhea" id="RHEA-COMP:10152"/>
        <dbReference type="Rhea" id="RHEA-COMP:10282"/>
        <dbReference type="ChEBI" id="CHEBI:17319"/>
        <dbReference type="ChEBI" id="CHEBI:33737"/>
        <dbReference type="ChEBI" id="CHEBI:33738"/>
        <dbReference type="ChEBI" id="CHEBI:57844"/>
        <dbReference type="ChEBI" id="CHEBI:57856"/>
        <dbReference type="ChEBI" id="CHEBI:59789"/>
        <dbReference type="ChEBI" id="CHEBI:74411"/>
        <dbReference type="ChEBI" id="CHEBI:74497"/>
        <dbReference type="EC" id="2.1.1.192"/>
    </reaction>
</comment>
<dbReference type="SFLD" id="SFLDG01062">
    <property type="entry name" value="methyltransferase_(Class_A)"/>
    <property type="match status" value="1"/>
</dbReference>
<keyword evidence="5 12" id="KW-0489">Methyltransferase</keyword>
<dbReference type="Gene3D" id="1.10.150.530">
    <property type="match status" value="1"/>
</dbReference>
<dbReference type="GO" id="GO:0002935">
    <property type="term" value="F:tRNA (adenine(37)-C2)-methyltransferase activity"/>
    <property type="evidence" value="ECO:0007669"/>
    <property type="project" value="UniProtKB-UniRule"/>
</dbReference>
<dbReference type="HAMAP" id="MF_01849">
    <property type="entry name" value="RNA_methyltr_RlmN"/>
    <property type="match status" value="1"/>
</dbReference>
<dbReference type="CDD" id="cd01335">
    <property type="entry name" value="Radical_SAM"/>
    <property type="match status" value="1"/>
</dbReference>